<keyword evidence="4" id="KW-1185">Reference proteome</keyword>
<feature type="transmembrane region" description="Helical" evidence="2">
    <location>
        <begin position="21"/>
        <end position="38"/>
    </location>
</feature>
<dbReference type="AlphaFoldDB" id="A0A9Q8UW16"/>
<sequence>MPLAIDARKHVGVWHQVELPVFSWAVIFSLCFTIVDRYRDFALLLEMKNSPFYVEDPLIRGALLFGIFAAVVAVYEYWRRMLWRESCVAHFGYTYTDVDVSQKDGECSCQSCEERQRLGISALSLVSSSRCVQLSSDKVRNIRAHRQYIRAAFKSLGPELKTQWGALAPTERAPLLKSAFPAISKYHRPDFLDVQKPLRSDNKKAKHTRVAYETPQINLEDLCRFDTALVLARDRAKYPLSRFVPFDLAQMDNNASNHHVPKALVGTCMVFGDESANRFGALAKFWKLRSDDLYVLNPISGIRLLENTAYILLGCERLRYGLLQNTGLSQGQLMVGSLEARPQGATNLYLVTYREDPPQVTTLERDASYKVPGQLNFHELLRLVQVKVTEAEDHLGQLHGGSRYLIAEAQTWANHLPDTAGNHAENSEETRLEAKREVSGLSEQKRSKVVKGIAASKETIKQAYFSIFFWRKTEASLERLAELCAGVALHDTAASLSAEAQKEFCLLQCHLLRIMERDQRLISEGFPMSPTMHKHFVTSKKLLLSEEEETLDQPLSLPTLSPRKTMNNDELCAFKSLQLLVQQNPLTHAGYRRTVDQVQCLLDNIGPVKDCISDWTKAKIIEMAAACKLYYNLDTLLPHCVMWKANWPNAVAAVDSLETSIDAFIPPIGNILLDDPSLMIKDLHTQYVSASRVEDRQARQKIISIEDQVAEKWRRIRLFYSAAIHLDEGMKDTIDKILQAWPSSNSPAWDVDHPSTQMPRPGGGGVVHNPPRTSGRIEYPAAIVNAKPRKRQKDPGAPQAADQPPAAQAPAEAAQFDVQPVPRVDLDRRSFETADTLYRITGPRQAGSLPWTDVLHFMHFLGFNHSAAEGSRVTFTPVKGVTWDRNVVLHKPHPNSHYEPYQIHNMRQHLESVLQLTKDSFMVTQ</sequence>
<dbReference type="RefSeq" id="XP_047768917.1">
    <property type="nucleotide sequence ID" value="XM_047912620.1"/>
</dbReference>
<evidence type="ECO:0000313" key="4">
    <source>
        <dbReference type="Proteomes" id="UP000756132"/>
    </source>
</evidence>
<protein>
    <submittedName>
        <fullName evidence="3">Uncharacterized protein</fullName>
    </submittedName>
</protein>
<dbReference type="PANTHER" id="PTHR40788:SF1">
    <property type="entry name" value="IPA PROTEIN"/>
    <property type="match status" value="1"/>
</dbReference>
<reference evidence="3" key="2">
    <citation type="journal article" date="2022" name="Microb. Genom.">
        <title>A chromosome-scale genome assembly of the tomato pathogen Cladosporium fulvum reveals a compartmentalized genome architecture and the presence of a dispensable chromosome.</title>
        <authorList>
            <person name="Zaccaron A.Z."/>
            <person name="Chen L.H."/>
            <person name="Samaras A."/>
            <person name="Stergiopoulos I."/>
        </authorList>
    </citation>
    <scope>NUCLEOTIDE SEQUENCE</scope>
    <source>
        <strain evidence="3">Race5_Kim</strain>
    </source>
</reference>
<keyword evidence="2" id="KW-0472">Membrane</keyword>
<keyword evidence="2" id="KW-1133">Transmembrane helix</keyword>
<gene>
    <name evidence="3" type="ORF">CLAFUR5_13472</name>
</gene>
<keyword evidence="2" id="KW-0812">Transmembrane</keyword>
<accession>A0A9Q8UW16</accession>
<dbReference type="Proteomes" id="UP000756132">
    <property type="component" value="Chromosome 12"/>
</dbReference>
<dbReference type="GeneID" id="71993350"/>
<dbReference type="PANTHER" id="PTHR40788">
    <property type="entry name" value="CLR5 DOMAIN-CONTAINING PROTEIN-RELATED"/>
    <property type="match status" value="1"/>
</dbReference>
<organism evidence="3 4">
    <name type="scientific">Passalora fulva</name>
    <name type="common">Tomato leaf mold</name>
    <name type="synonym">Cladosporium fulvum</name>
    <dbReference type="NCBI Taxonomy" id="5499"/>
    <lineage>
        <taxon>Eukaryota</taxon>
        <taxon>Fungi</taxon>
        <taxon>Dikarya</taxon>
        <taxon>Ascomycota</taxon>
        <taxon>Pezizomycotina</taxon>
        <taxon>Dothideomycetes</taxon>
        <taxon>Dothideomycetidae</taxon>
        <taxon>Mycosphaerellales</taxon>
        <taxon>Mycosphaerellaceae</taxon>
        <taxon>Fulvia</taxon>
    </lineage>
</organism>
<reference evidence="3" key="1">
    <citation type="submission" date="2021-12" db="EMBL/GenBank/DDBJ databases">
        <authorList>
            <person name="Zaccaron A."/>
            <person name="Stergiopoulos I."/>
        </authorList>
    </citation>
    <scope>NUCLEOTIDE SEQUENCE</scope>
    <source>
        <strain evidence="3">Race5_Kim</strain>
    </source>
</reference>
<proteinExistence type="predicted"/>
<feature type="transmembrane region" description="Helical" evidence="2">
    <location>
        <begin position="58"/>
        <end position="78"/>
    </location>
</feature>
<name>A0A9Q8UW16_PASFU</name>
<feature type="region of interest" description="Disordered" evidence="1">
    <location>
        <begin position="745"/>
        <end position="820"/>
    </location>
</feature>
<evidence type="ECO:0000256" key="1">
    <source>
        <dbReference type="SAM" id="MobiDB-lite"/>
    </source>
</evidence>
<evidence type="ECO:0000313" key="3">
    <source>
        <dbReference type="EMBL" id="UJO24551.1"/>
    </source>
</evidence>
<dbReference type="EMBL" id="CP090174">
    <property type="protein sequence ID" value="UJO24551.1"/>
    <property type="molecule type" value="Genomic_DNA"/>
</dbReference>
<dbReference type="KEGG" id="ffu:CLAFUR5_13472"/>
<evidence type="ECO:0000256" key="2">
    <source>
        <dbReference type="SAM" id="Phobius"/>
    </source>
</evidence>
<feature type="compositionally biased region" description="Low complexity" evidence="1">
    <location>
        <begin position="797"/>
        <end position="815"/>
    </location>
</feature>